<reference evidence="1 2" key="1">
    <citation type="journal article" date="2019" name="G3 (Bethesda)">
        <title>Sequencing of a Wild Apple (Malus baccata) Genome Unravels the Differences Between Cultivated and Wild Apple Species Regarding Disease Resistance and Cold Tolerance.</title>
        <authorList>
            <person name="Chen X."/>
        </authorList>
    </citation>
    <scope>NUCLEOTIDE SEQUENCE [LARGE SCALE GENOMIC DNA]</scope>
    <source>
        <strain evidence="2">cv. Shandingzi</strain>
        <tissue evidence="1">Leaves</tissue>
    </source>
</reference>
<keyword evidence="2" id="KW-1185">Reference proteome</keyword>
<proteinExistence type="predicted"/>
<gene>
    <name evidence="1" type="ORF">C1H46_024447</name>
</gene>
<dbReference type="Proteomes" id="UP000315295">
    <property type="component" value="Unassembled WGS sequence"/>
</dbReference>
<comment type="caution">
    <text evidence="1">The sequence shown here is derived from an EMBL/GenBank/DDBJ whole genome shotgun (WGS) entry which is preliminary data.</text>
</comment>
<sequence length="58" mass="6075">MVIGSDPEVTYQHPRSTPVKVKTTLSKTIFKGQRPSAIFLTATVLASISSGVAGTGEI</sequence>
<accession>A0A540LTX6</accession>
<dbReference type="AlphaFoldDB" id="A0A540LTX6"/>
<evidence type="ECO:0000313" key="2">
    <source>
        <dbReference type="Proteomes" id="UP000315295"/>
    </source>
</evidence>
<evidence type="ECO:0000313" key="1">
    <source>
        <dbReference type="EMBL" id="TQD89963.1"/>
    </source>
</evidence>
<organism evidence="1 2">
    <name type="scientific">Malus baccata</name>
    <name type="common">Siberian crab apple</name>
    <name type="synonym">Pyrus baccata</name>
    <dbReference type="NCBI Taxonomy" id="106549"/>
    <lineage>
        <taxon>Eukaryota</taxon>
        <taxon>Viridiplantae</taxon>
        <taxon>Streptophyta</taxon>
        <taxon>Embryophyta</taxon>
        <taxon>Tracheophyta</taxon>
        <taxon>Spermatophyta</taxon>
        <taxon>Magnoliopsida</taxon>
        <taxon>eudicotyledons</taxon>
        <taxon>Gunneridae</taxon>
        <taxon>Pentapetalae</taxon>
        <taxon>rosids</taxon>
        <taxon>fabids</taxon>
        <taxon>Rosales</taxon>
        <taxon>Rosaceae</taxon>
        <taxon>Amygdaloideae</taxon>
        <taxon>Maleae</taxon>
        <taxon>Malus</taxon>
    </lineage>
</organism>
<name>A0A540LTX6_MALBA</name>
<protein>
    <submittedName>
        <fullName evidence="1">Uncharacterized protein</fullName>
    </submittedName>
</protein>
<dbReference type="EMBL" id="VIEB01000464">
    <property type="protein sequence ID" value="TQD89963.1"/>
    <property type="molecule type" value="Genomic_DNA"/>
</dbReference>